<dbReference type="InParanoid" id="C5KBB5"/>
<keyword evidence="2" id="KW-1185">Reference proteome</keyword>
<dbReference type="GeneID" id="9049323"/>
<reference evidence="1 2" key="1">
    <citation type="submission" date="2008-07" db="EMBL/GenBank/DDBJ databases">
        <authorList>
            <person name="El-Sayed N."/>
            <person name="Caler E."/>
            <person name="Inman J."/>
            <person name="Amedeo P."/>
            <person name="Hass B."/>
            <person name="Wortman J."/>
        </authorList>
    </citation>
    <scope>NUCLEOTIDE SEQUENCE [LARGE SCALE GENOMIC DNA]</scope>
    <source>
        <strain evidence="2">ATCC 50983 / TXsc</strain>
    </source>
</reference>
<dbReference type="Proteomes" id="UP000007800">
    <property type="component" value="Unassembled WGS sequence"/>
</dbReference>
<sequence length="62" mass="7346">MTLITELESIHDQHNKKDSTITYKFRFLPDAIPKCFGDKQLRADFRKWGLDEDMVIMVWADS</sequence>
<dbReference type="RefSeq" id="XP_002786645.1">
    <property type="nucleotide sequence ID" value="XM_002786599.1"/>
</dbReference>
<accession>C5KBB5</accession>
<gene>
    <name evidence="1" type="ORF">Pmar_PMAR005352</name>
</gene>
<evidence type="ECO:0000313" key="2">
    <source>
        <dbReference type="Proteomes" id="UP000007800"/>
    </source>
</evidence>
<protein>
    <submittedName>
        <fullName evidence="1">Uncharacterized protein</fullName>
    </submittedName>
</protein>
<name>C5KBB5_PERM5</name>
<evidence type="ECO:0000313" key="1">
    <source>
        <dbReference type="EMBL" id="EER18441.1"/>
    </source>
</evidence>
<dbReference type="OrthoDB" id="10259249at2759"/>
<organism evidence="2">
    <name type="scientific">Perkinsus marinus (strain ATCC 50983 / TXsc)</name>
    <dbReference type="NCBI Taxonomy" id="423536"/>
    <lineage>
        <taxon>Eukaryota</taxon>
        <taxon>Sar</taxon>
        <taxon>Alveolata</taxon>
        <taxon>Perkinsozoa</taxon>
        <taxon>Perkinsea</taxon>
        <taxon>Perkinsida</taxon>
        <taxon>Perkinsidae</taxon>
        <taxon>Perkinsus</taxon>
    </lineage>
</organism>
<dbReference type="EMBL" id="GG671811">
    <property type="protein sequence ID" value="EER18441.1"/>
    <property type="molecule type" value="Genomic_DNA"/>
</dbReference>
<dbReference type="AlphaFoldDB" id="C5KBB5"/>
<proteinExistence type="predicted"/>